<evidence type="ECO:0000313" key="2">
    <source>
        <dbReference type="EMBL" id="GIY84209.1"/>
    </source>
</evidence>
<dbReference type="Proteomes" id="UP001054945">
    <property type="component" value="Unassembled WGS sequence"/>
</dbReference>
<gene>
    <name evidence="2" type="primary">AVEN_206119_1</name>
    <name evidence="2" type="ORF">CEXT_694201</name>
</gene>
<feature type="region of interest" description="Disordered" evidence="1">
    <location>
        <begin position="1"/>
        <end position="38"/>
    </location>
</feature>
<proteinExistence type="predicted"/>
<feature type="compositionally biased region" description="Polar residues" evidence="1">
    <location>
        <begin position="19"/>
        <end position="38"/>
    </location>
</feature>
<evidence type="ECO:0000313" key="3">
    <source>
        <dbReference type="Proteomes" id="UP001054945"/>
    </source>
</evidence>
<protein>
    <submittedName>
        <fullName evidence="2">Uncharacterized protein</fullName>
    </submittedName>
</protein>
<evidence type="ECO:0000256" key="1">
    <source>
        <dbReference type="SAM" id="MobiDB-lite"/>
    </source>
</evidence>
<comment type="caution">
    <text evidence="2">The sequence shown here is derived from an EMBL/GenBank/DDBJ whole genome shotgun (WGS) entry which is preliminary data.</text>
</comment>
<name>A0AAV4WQX3_CAEEX</name>
<dbReference type="AlphaFoldDB" id="A0AAV4WQX3"/>
<dbReference type="EMBL" id="BPLR01016486">
    <property type="protein sequence ID" value="GIY84209.1"/>
    <property type="molecule type" value="Genomic_DNA"/>
</dbReference>
<organism evidence="2 3">
    <name type="scientific">Caerostris extrusa</name>
    <name type="common">Bark spider</name>
    <name type="synonym">Caerostris bankana</name>
    <dbReference type="NCBI Taxonomy" id="172846"/>
    <lineage>
        <taxon>Eukaryota</taxon>
        <taxon>Metazoa</taxon>
        <taxon>Ecdysozoa</taxon>
        <taxon>Arthropoda</taxon>
        <taxon>Chelicerata</taxon>
        <taxon>Arachnida</taxon>
        <taxon>Araneae</taxon>
        <taxon>Araneomorphae</taxon>
        <taxon>Entelegynae</taxon>
        <taxon>Araneoidea</taxon>
        <taxon>Araneidae</taxon>
        <taxon>Caerostris</taxon>
    </lineage>
</organism>
<keyword evidence="3" id="KW-1185">Reference proteome</keyword>
<reference evidence="2 3" key="1">
    <citation type="submission" date="2021-06" db="EMBL/GenBank/DDBJ databases">
        <title>Caerostris extrusa draft genome.</title>
        <authorList>
            <person name="Kono N."/>
            <person name="Arakawa K."/>
        </authorList>
    </citation>
    <scope>NUCLEOTIDE SEQUENCE [LARGE SCALE GENOMIC DNA]</scope>
</reference>
<sequence>MKKFLETIPRLNKDAEKNAASQRDSSVNNQEVGNSNKVLKLNTSSKLFLGGDSTDNDSTDELWGDPDNSFIVKATQELDSISKIGATNNPICEDLVSTIPETVPSEVMQTRHSCEGRLTLDEYSSLFEELSNVDWDSEMEEWDNGFLIGEDELSEIPEDVLSGTVLSDKVQIVTASKENAVMKEKNAALYNSFEDESFEDESLLCQPDVLSKIDEVESKY</sequence>
<accession>A0AAV4WQX3</accession>